<feature type="region of interest" description="Disordered" evidence="1">
    <location>
        <begin position="1"/>
        <end position="30"/>
    </location>
</feature>
<reference evidence="2 3" key="1">
    <citation type="journal article" date="2019" name="Int. J. Syst. Evol. Microbiol.">
        <title>The Global Catalogue of Microorganisms (GCM) 10K type strain sequencing project: providing services to taxonomists for standard genome sequencing and annotation.</title>
        <authorList>
            <consortium name="The Broad Institute Genomics Platform"/>
            <consortium name="The Broad Institute Genome Sequencing Center for Infectious Disease"/>
            <person name="Wu L."/>
            <person name="Ma J."/>
        </authorList>
    </citation>
    <scope>NUCLEOTIDE SEQUENCE [LARGE SCALE GENOMIC DNA]</scope>
    <source>
        <strain evidence="2 3">JCM 6833</strain>
    </source>
</reference>
<comment type="caution">
    <text evidence="2">The sequence shown here is derived from an EMBL/GenBank/DDBJ whole genome shotgun (WGS) entry which is preliminary data.</text>
</comment>
<accession>A0ABN3QAQ9</accession>
<dbReference type="EMBL" id="BAAATD010000010">
    <property type="protein sequence ID" value="GAA2621291.1"/>
    <property type="molecule type" value="Genomic_DNA"/>
</dbReference>
<proteinExistence type="predicted"/>
<sequence>MEIPRPQACTDQTADCGPVSGKPGRTVRSSVSFTEPKLAPGAVRVKPSAAPRTTEVCKLGYVNLSRFRPAPPRT</sequence>
<evidence type="ECO:0000256" key="1">
    <source>
        <dbReference type="SAM" id="MobiDB-lite"/>
    </source>
</evidence>
<evidence type="ECO:0000313" key="2">
    <source>
        <dbReference type="EMBL" id="GAA2621291.1"/>
    </source>
</evidence>
<name>A0ABN3QAQ9_9ACTN</name>
<dbReference type="Proteomes" id="UP001501509">
    <property type="component" value="Unassembled WGS sequence"/>
</dbReference>
<protein>
    <submittedName>
        <fullName evidence="2">Uncharacterized protein</fullName>
    </submittedName>
</protein>
<gene>
    <name evidence="2" type="ORF">GCM10010411_66470</name>
</gene>
<keyword evidence="3" id="KW-1185">Reference proteome</keyword>
<evidence type="ECO:0000313" key="3">
    <source>
        <dbReference type="Proteomes" id="UP001501509"/>
    </source>
</evidence>
<organism evidence="2 3">
    <name type="scientific">Actinomadura fulvescens</name>
    <dbReference type="NCBI Taxonomy" id="46160"/>
    <lineage>
        <taxon>Bacteria</taxon>
        <taxon>Bacillati</taxon>
        <taxon>Actinomycetota</taxon>
        <taxon>Actinomycetes</taxon>
        <taxon>Streptosporangiales</taxon>
        <taxon>Thermomonosporaceae</taxon>
        <taxon>Actinomadura</taxon>
    </lineage>
</organism>